<comment type="caution">
    <text evidence="1">The sequence shown here is derived from an EMBL/GenBank/DDBJ whole genome shotgun (WGS) entry which is preliminary data.</text>
</comment>
<proteinExistence type="predicted"/>
<dbReference type="EMBL" id="AYSA01000791">
    <property type="protein sequence ID" value="ESZ89746.1"/>
    <property type="molecule type" value="Genomic_DNA"/>
</dbReference>
<dbReference type="HOGENOM" id="CLU_375151_0_0_1"/>
<evidence type="ECO:0000313" key="2">
    <source>
        <dbReference type="Proteomes" id="UP000019487"/>
    </source>
</evidence>
<gene>
    <name evidence="1" type="ORF">SBOR_9873</name>
</gene>
<dbReference type="Proteomes" id="UP000019487">
    <property type="component" value="Unassembled WGS sequence"/>
</dbReference>
<dbReference type="STRING" id="1432307.W9C1H0"/>
<dbReference type="AlphaFoldDB" id="W9C1H0"/>
<reference evidence="1 2" key="1">
    <citation type="journal article" date="2014" name="Genome Announc.">
        <title>Draft genome sequence of Sclerotinia borealis, a psychrophilic plant pathogenic fungus.</title>
        <authorList>
            <person name="Mardanov A.V."/>
            <person name="Beletsky A.V."/>
            <person name="Kadnikov V.V."/>
            <person name="Ignatov A.N."/>
            <person name="Ravin N.V."/>
        </authorList>
    </citation>
    <scope>NUCLEOTIDE SEQUENCE [LARGE SCALE GENOMIC DNA]</scope>
    <source>
        <strain evidence="2">F-4157</strain>
    </source>
</reference>
<dbReference type="PANTHER" id="PTHR40788">
    <property type="entry name" value="CLR5 DOMAIN-CONTAINING PROTEIN-RELATED"/>
    <property type="match status" value="1"/>
</dbReference>
<keyword evidence="2" id="KW-1185">Reference proteome</keyword>
<protein>
    <submittedName>
        <fullName evidence="1">Uncharacterized protein</fullName>
    </submittedName>
</protein>
<sequence length="740" mass="84765">MSLLASLLPSSSPSVEGKIIKKDLNHIHDDAAYFWLYMNLEDLVRKVQIIYCYSWARELDNSPHEFALVDLWGVELGYFALLTDMTRSGEVIGKYLVAMHCMLITNCTGGEYGSMASVVDEPTAVISGRAVDTHEGLLFLITHQHTLELLIKCCGAYSPSQRSGRKLHGGSGPEADTFTEFLKKIFLLRDFLMLMSTFLRVAVKCTLASSPALPSISFYNSEGRLEYRHPRGSDQLMDLLLEVAGWYITLRSYAELVMKRCGYQIQIEALDRLLMRDLTQRNRLSIRVKRIVDEIGPVSMIMNKFIEIWDMPSAISSLDSFKLVYPLKKFDCDEDKYTNYVDEAVLKEHGVTLFQMVDTWFERDRYLADLHRTSEWIGDLVPSQVSPIVEDVDKYTIPELPKFELKLNLFKVFKALLSMPKPRQQQGVIAWTDFLATIVEMGFEIQKRRGSSWQFKPTDKIPVVLPEMQRTGAKQAGRHIIFHDPHPSLKIRFEIVRIMGRRLARAYGWTGEMFEMELLAYWCRSRQQRRTEKTELDDTTIVVQPVVWKGKSKVIGGQTYYANDKNEIVIRISDEEGPTDVNDSNKGPTMWNMQKRGYCCVCLKKGKVLHCEFRQICGRGFDEACANAVGCVYYESNSRLECPVHYQGWVEDGIRFKYELADSMSCMTDFDKVVAEVRGLLAEEDWDTRHMAIIAELQKCASDTAQLLGKHKQLMSDRQFLLLIKKLVIEVLGIVSSTDP</sequence>
<name>W9C1H0_SCLBF</name>
<organism evidence="1 2">
    <name type="scientific">Sclerotinia borealis (strain F-4128)</name>
    <dbReference type="NCBI Taxonomy" id="1432307"/>
    <lineage>
        <taxon>Eukaryota</taxon>
        <taxon>Fungi</taxon>
        <taxon>Dikarya</taxon>
        <taxon>Ascomycota</taxon>
        <taxon>Pezizomycotina</taxon>
        <taxon>Leotiomycetes</taxon>
        <taxon>Helotiales</taxon>
        <taxon>Sclerotiniaceae</taxon>
        <taxon>Sclerotinia</taxon>
    </lineage>
</organism>
<dbReference type="PANTHER" id="PTHR40788:SF1">
    <property type="entry name" value="IPA PROTEIN"/>
    <property type="match status" value="1"/>
</dbReference>
<accession>W9C1H0</accession>
<dbReference type="OrthoDB" id="2922289at2759"/>
<evidence type="ECO:0000313" key="1">
    <source>
        <dbReference type="EMBL" id="ESZ89746.1"/>
    </source>
</evidence>